<keyword evidence="11" id="KW-1185">Reference proteome</keyword>
<dbReference type="Pfam" id="PF00072">
    <property type="entry name" value="Response_reg"/>
    <property type="match status" value="1"/>
</dbReference>
<dbReference type="SUPFAM" id="SSF52540">
    <property type="entry name" value="P-loop containing nucleoside triphosphate hydrolases"/>
    <property type="match status" value="1"/>
</dbReference>
<dbReference type="SMART" id="SM00382">
    <property type="entry name" value="AAA"/>
    <property type="match status" value="1"/>
</dbReference>
<dbReference type="SMART" id="SM00448">
    <property type="entry name" value="REC"/>
    <property type="match status" value="1"/>
</dbReference>
<evidence type="ECO:0000313" key="10">
    <source>
        <dbReference type="EMBL" id="SEA36666.1"/>
    </source>
</evidence>
<dbReference type="OrthoDB" id="9814761at2"/>
<reference evidence="10 11" key="1">
    <citation type="submission" date="2016-10" db="EMBL/GenBank/DDBJ databases">
        <authorList>
            <person name="de Groot N.N."/>
        </authorList>
    </citation>
    <scope>NUCLEOTIDE SEQUENCE [LARGE SCALE GENOMIC DNA]</scope>
    <source>
        <strain evidence="10 11">DSM 7343</strain>
    </source>
</reference>
<accession>A0A1H4AL42</accession>
<dbReference type="InterPro" id="IPR003593">
    <property type="entry name" value="AAA+_ATPase"/>
</dbReference>
<evidence type="ECO:0000256" key="6">
    <source>
        <dbReference type="PROSITE-ProRule" id="PRU00169"/>
    </source>
</evidence>
<evidence type="ECO:0000256" key="5">
    <source>
        <dbReference type="ARBA" id="ARBA00023163"/>
    </source>
</evidence>
<dbReference type="RefSeq" id="WP_092347303.1">
    <property type="nucleotide sequence ID" value="NZ_FNQN01000005.1"/>
</dbReference>
<feature type="region of interest" description="Disordered" evidence="7">
    <location>
        <begin position="395"/>
        <end position="417"/>
    </location>
</feature>
<dbReference type="CDD" id="cd00156">
    <property type="entry name" value="REC"/>
    <property type="match status" value="1"/>
</dbReference>
<protein>
    <submittedName>
        <fullName evidence="10">Two-component system, NtrC family, response regulator</fullName>
    </submittedName>
</protein>
<dbReference type="Gene3D" id="3.40.50.2300">
    <property type="match status" value="1"/>
</dbReference>
<dbReference type="SUPFAM" id="SSF46689">
    <property type="entry name" value="Homeodomain-like"/>
    <property type="match status" value="1"/>
</dbReference>
<dbReference type="GO" id="GO:0005524">
    <property type="term" value="F:ATP binding"/>
    <property type="evidence" value="ECO:0007669"/>
    <property type="project" value="UniProtKB-KW"/>
</dbReference>
<dbReference type="GO" id="GO:0006355">
    <property type="term" value="P:regulation of DNA-templated transcription"/>
    <property type="evidence" value="ECO:0007669"/>
    <property type="project" value="InterPro"/>
</dbReference>
<dbReference type="PROSITE" id="PS50110">
    <property type="entry name" value="RESPONSE_REGULATORY"/>
    <property type="match status" value="1"/>
</dbReference>
<dbReference type="InterPro" id="IPR025944">
    <property type="entry name" value="Sigma_54_int_dom_CS"/>
</dbReference>
<evidence type="ECO:0000259" key="8">
    <source>
        <dbReference type="PROSITE" id="PS50045"/>
    </source>
</evidence>
<dbReference type="AlphaFoldDB" id="A0A1H4AL42"/>
<dbReference type="EMBL" id="FNQN01000005">
    <property type="protein sequence ID" value="SEA36666.1"/>
    <property type="molecule type" value="Genomic_DNA"/>
</dbReference>
<keyword evidence="5" id="KW-0804">Transcription</keyword>
<sequence length="475" mass="53661">MAKILIIDDEEMMCETLSTLVERKKHQATSAMTLQEGIRLAANEDFDVVFLDVKMPDGNGLDALPTIEASPSNPEVIIMTGFGDPNGAELAIKCGAWDYVEKGFSIKEITLSLERALQYRKEKKEANEKRKPVRLKRANIIGHSPALNNCLDMVAQAAESDANVFITGETGTGKELFARAVYENSLRSEQEFVVVDCTSLPETLVESLLFGHEKGSFTGADRAQNGLIRQAHKGTLFLDEVGELPMSLQKSFLRVLQEHRFRPVGSNKEVESEFRLIAATNRDLDAMVESGEFRSDLLFRLRTFIIELPPLRERRDDIKELARYHMDKYCHQYGLDSKGFSPEFLETLVSYPWPGNVRELVNTLERSLTTARFDQTLYPKHLPSHIRVHVRRAEMEAGQAGESKGDDQHTISRSSGTLPKLQDYREEIYAQAEKEYLLELMEITADNIPEACRISGLSQSRLYALLKKNAISRKD</sequence>
<evidence type="ECO:0000256" key="1">
    <source>
        <dbReference type="ARBA" id="ARBA00022741"/>
    </source>
</evidence>
<dbReference type="STRING" id="37625.SAMN05660420_01888"/>
<name>A0A1H4AL42_9BACT</name>
<evidence type="ECO:0000256" key="2">
    <source>
        <dbReference type="ARBA" id="ARBA00022840"/>
    </source>
</evidence>
<dbReference type="Gene3D" id="1.10.10.60">
    <property type="entry name" value="Homeodomain-like"/>
    <property type="match status" value="1"/>
</dbReference>
<keyword evidence="3" id="KW-0805">Transcription regulation</keyword>
<evidence type="ECO:0000256" key="4">
    <source>
        <dbReference type="ARBA" id="ARBA00023125"/>
    </source>
</evidence>
<dbReference type="PANTHER" id="PTHR32071">
    <property type="entry name" value="TRANSCRIPTIONAL REGULATORY PROTEIN"/>
    <property type="match status" value="1"/>
</dbReference>
<keyword evidence="2" id="KW-0067">ATP-binding</keyword>
<dbReference type="InterPro" id="IPR025662">
    <property type="entry name" value="Sigma_54_int_dom_ATP-bd_1"/>
</dbReference>
<dbReference type="SUPFAM" id="SSF52172">
    <property type="entry name" value="CheY-like"/>
    <property type="match status" value="1"/>
</dbReference>
<feature type="domain" description="Sigma-54 factor interaction" evidence="8">
    <location>
        <begin position="140"/>
        <end position="369"/>
    </location>
</feature>
<gene>
    <name evidence="10" type="ORF">SAMN05660420_01888</name>
</gene>
<dbReference type="Pfam" id="PF00158">
    <property type="entry name" value="Sigma54_activat"/>
    <property type="match status" value="1"/>
</dbReference>
<dbReference type="InterPro" id="IPR011006">
    <property type="entry name" value="CheY-like_superfamily"/>
</dbReference>
<dbReference type="InterPro" id="IPR025943">
    <property type="entry name" value="Sigma_54_int_dom_ATP-bd_2"/>
</dbReference>
<dbReference type="Gene3D" id="3.40.50.300">
    <property type="entry name" value="P-loop containing nucleotide triphosphate hydrolases"/>
    <property type="match status" value="1"/>
</dbReference>
<dbReference type="PROSITE" id="PS50045">
    <property type="entry name" value="SIGMA54_INTERACT_4"/>
    <property type="match status" value="1"/>
</dbReference>
<keyword evidence="4" id="KW-0238">DNA-binding</keyword>
<dbReference type="FunFam" id="3.40.50.300:FF:000006">
    <property type="entry name" value="DNA-binding transcriptional regulator NtrC"/>
    <property type="match status" value="1"/>
</dbReference>
<dbReference type="InterPro" id="IPR009057">
    <property type="entry name" value="Homeodomain-like_sf"/>
</dbReference>
<organism evidence="10 11">
    <name type="scientific">Desulfuromusa kysingii</name>
    <dbReference type="NCBI Taxonomy" id="37625"/>
    <lineage>
        <taxon>Bacteria</taxon>
        <taxon>Pseudomonadati</taxon>
        <taxon>Thermodesulfobacteriota</taxon>
        <taxon>Desulfuromonadia</taxon>
        <taxon>Desulfuromonadales</taxon>
        <taxon>Geopsychrobacteraceae</taxon>
        <taxon>Desulfuromusa</taxon>
    </lineage>
</organism>
<dbReference type="PROSITE" id="PS00675">
    <property type="entry name" value="SIGMA54_INTERACT_1"/>
    <property type="match status" value="1"/>
</dbReference>
<dbReference type="PROSITE" id="PS00676">
    <property type="entry name" value="SIGMA54_INTERACT_2"/>
    <property type="match status" value="1"/>
</dbReference>
<keyword evidence="1" id="KW-0547">Nucleotide-binding</keyword>
<dbReference type="PANTHER" id="PTHR32071:SF113">
    <property type="entry name" value="ALGINATE BIOSYNTHESIS TRANSCRIPTIONAL REGULATORY PROTEIN ALGB"/>
    <property type="match status" value="1"/>
</dbReference>
<dbReference type="Proteomes" id="UP000199409">
    <property type="component" value="Unassembled WGS sequence"/>
</dbReference>
<dbReference type="InterPro" id="IPR058031">
    <property type="entry name" value="AAA_lid_NorR"/>
</dbReference>
<dbReference type="PROSITE" id="PS00688">
    <property type="entry name" value="SIGMA54_INTERACT_3"/>
    <property type="match status" value="1"/>
</dbReference>
<feature type="modified residue" description="4-aspartylphosphate" evidence="6">
    <location>
        <position position="52"/>
    </location>
</feature>
<dbReference type="InterPro" id="IPR027417">
    <property type="entry name" value="P-loop_NTPase"/>
</dbReference>
<keyword evidence="6" id="KW-0597">Phosphoprotein</keyword>
<proteinExistence type="predicted"/>
<dbReference type="CDD" id="cd00009">
    <property type="entry name" value="AAA"/>
    <property type="match status" value="1"/>
</dbReference>
<evidence type="ECO:0000259" key="9">
    <source>
        <dbReference type="PROSITE" id="PS50110"/>
    </source>
</evidence>
<evidence type="ECO:0000313" key="11">
    <source>
        <dbReference type="Proteomes" id="UP000199409"/>
    </source>
</evidence>
<dbReference type="InterPro" id="IPR001789">
    <property type="entry name" value="Sig_transdc_resp-reg_receiver"/>
</dbReference>
<dbReference type="GO" id="GO:0000160">
    <property type="term" value="P:phosphorelay signal transduction system"/>
    <property type="evidence" value="ECO:0007669"/>
    <property type="project" value="InterPro"/>
</dbReference>
<feature type="domain" description="Response regulatory" evidence="9">
    <location>
        <begin position="3"/>
        <end position="117"/>
    </location>
</feature>
<dbReference type="GO" id="GO:0003677">
    <property type="term" value="F:DNA binding"/>
    <property type="evidence" value="ECO:0007669"/>
    <property type="project" value="UniProtKB-KW"/>
</dbReference>
<evidence type="ECO:0000256" key="7">
    <source>
        <dbReference type="SAM" id="MobiDB-lite"/>
    </source>
</evidence>
<dbReference type="Pfam" id="PF25601">
    <property type="entry name" value="AAA_lid_14"/>
    <property type="match status" value="1"/>
</dbReference>
<dbReference type="InterPro" id="IPR002078">
    <property type="entry name" value="Sigma_54_int"/>
</dbReference>
<dbReference type="Gene3D" id="1.10.8.60">
    <property type="match status" value="1"/>
</dbReference>
<evidence type="ECO:0000256" key="3">
    <source>
        <dbReference type="ARBA" id="ARBA00023015"/>
    </source>
</evidence>